<protein>
    <submittedName>
        <fullName evidence="4">Uncharacterized protein</fullName>
    </submittedName>
</protein>
<keyword evidence="1" id="KW-0175">Coiled coil</keyword>
<accession>A0AAV9IGX8</accession>
<name>A0AAV9IGX8_9RHOD</name>
<gene>
    <name evidence="4" type="ORF">GAYE_SCF26G4541</name>
</gene>
<evidence type="ECO:0000256" key="1">
    <source>
        <dbReference type="SAM" id="Coils"/>
    </source>
</evidence>
<feature type="region of interest" description="Disordered" evidence="2">
    <location>
        <begin position="273"/>
        <end position="295"/>
    </location>
</feature>
<feature type="region of interest" description="Disordered" evidence="2">
    <location>
        <begin position="333"/>
        <end position="380"/>
    </location>
</feature>
<reference evidence="4 5" key="1">
    <citation type="submission" date="2022-07" db="EMBL/GenBank/DDBJ databases">
        <title>Genome-wide signatures of adaptation to extreme environments.</title>
        <authorList>
            <person name="Cho C.H."/>
            <person name="Yoon H.S."/>
        </authorList>
    </citation>
    <scope>NUCLEOTIDE SEQUENCE [LARGE SCALE GENOMIC DNA]</scope>
    <source>
        <strain evidence="4 5">108.79 E11</strain>
    </source>
</reference>
<keyword evidence="3" id="KW-1133">Transmembrane helix</keyword>
<keyword evidence="3" id="KW-0472">Membrane</keyword>
<evidence type="ECO:0000313" key="4">
    <source>
        <dbReference type="EMBL" id="KAK4526625.1"/>
    </source>
</evidence>
<dbReference type="AlphaFoldDB" id="A0AAV9IGX8"/>
<evidence type="ECO:0000256" key="2">
    <source>
        <dbReference type="SAM" id="MobiDB-lite"/>
    </source>
</evidence>
<proteinExistence type="predicted"/>
<feature type="transmembrane region" description="Helical" evidence="3">
    <location>
        <begin position="306"/>
        <end position="325"/>
    </location>
</feature>
<sequence>MVFLLKLVATGSPKEIETLLGSEDDTLDEDPEELRRKLQSTEVTIQSLLQHFSTEATNARADIHRNLEDALRYIEELSKRRCGSAVESYRSRITELEDQLSTLNQSLQNCLSKQDKLQIVVQSVTGERDRALAEINSLKELLSKELRRRNETERKLQWNLAILNATDTFSSLESVLSHTNAQLSKRNELLQHLVSSITQTDSQSKELVTIFQHLEDMIQQESSQYRRALVHLLQIGDTDTTDSSQVSREALEDLERQLSACLHKVQQSSIAMENKKQESYEPLQNPSLKTDKKEGSCPSSISISTIFISFIASLLGTFLSFWLVLRTTPLNEKLRNNRQPPGVIHSSTYGYQTPSPNGFAPSNRSFHHSENSPMQPVGSR</sequence>
<evidence type="ECO:0000313" key="5">
    <source>
        <dbReference type="Proteomes" id="UP001300502"/>
    </source>
</evidence>
<keyword evidence="5" id="KW-1185">Reference proteome</keyword>
<organism evidence="4 5">
    <name type="scientific">Galdieria yellowstonensis</name>
    <dbReference type="NCBI Taxonomy" id="3028027"/>
    <lineage>
        <taxon>Eukaryota</taxon>
        <taxon>Rhodophyta</taxon>
        <taxon>Bangiophyceae</taxon>
        <taxon>Galdieriales</taxon>
        <taxon>Galdieriaceae</taxon>
        <taxon>Galdieria</taxon>
    </lineage>
</organism>
<dbReference type="EMBL" id="JANCYU010000042">
    <property type="protein sequence ID" value="KAK4526625.1"/>
    <property type="molecule type" value="Genomic_DNA"/>
</dbReference>
<evidence type="ECO:0000256" key="3">
    <source>
        <dbReference type="SAM" id="Phobius"/>
    </source>
</evidence>
<dbReference type="Proteomes" id="UP001300502">
    <property type="component" value="Unassembled WGS sequence"/>
</dbReference>
<keyword evidence="3" id="KW-0812">Transmembrane</keyword>
<comment type="caution">
    <text evidence="4">The sequence shown here is derived from an EMBL/GenBank/DDBJ whole genome shotgun (WGS) entry which is preliminary data.</text>
</comment>
<feature type="compositionally biased region" description="Polar residues" evidence="2">
    <location>
        <begin position="345"/>
        <end position="364"/>
    </location>
</feature>
<feature type="coiled-coil region" evidence="1">
    <location>
        <begin position="86"/>
        <end position="155"/>
    </location>
</feature>